<dbReference type="AlphaFoldDB" id="Q0UAD6"/>
<sequence>MVRAVIPVITVKVNMESKSQKEATTSIGGRDGKKEVGVTTYMMIYVRQRASAKPTSKVPHWVWIAVDRIEPWWWELIILPSRKMIRLATGFIEKPY</sequence>
<dbReference type="GeneID" id="5978430"/>
<gene>
    <name evidence="1" type="ORF">SNOG_11278</name>
</gene>
<evidence type="ECO:0000313" key="2">
    <source>
        <dbReference type="Proteomes" id="UP000001055"/>
    </source>
</evidence>
<dbReference type="InParanoid" id="Q0UAD6"/>
<dbReference type="HOGENOM" id="CLU_2360436_0_0_1"/>
<reference evidence="2" key="1">
    <citation type="journal article" date="2007" name="Plant Cell">
        <title>Dothideomycete-plant interactions illuminated by genome sequencing and EST analysis of the wheat pathogen Stagonospora nodorum.</title>
        <authorList>
            <person name="Hane J.K."/>
            <person name="Lowe R.G."/>
            <person name="Solomon P.S."/>
            <person name="Tan K.C."/>
            <person name="Schoch C.L."/>
            <person name="Spatafora J.W."/>
            <person name="Crous P.W."/>
            <person name="Kodira C."/>
            <person name="Birren B.W."/>
            <person name="Galagan J.E."/>
            <person name="Torriani S.F."/>
            <person name="McDonald B.A."/>
            <person name="Oliver R.P."/>
        </authorList>
    </citation>
    <scope>NUCLEOTIDE SEQUENCE [LARGE SCALE GENOMIC DNA]</scope>
    <source>
        <strain evidence="2">SN15 / ATCC MYA-4574 / FGSC 10173</strain>
    </source>
</reference>
<evidence type="ECO:0000313" key="1">
    <source>
        <dbReference type="EMBL" id="EAT80986.1"/>
    </source>
</evidence>
<protein>
    <submittedName>
        <fullName evidence="1">Uncharacterized protein</fullName>
    </submittedName>
</protein>
<dbReference type="EMBL" id="CH445343">
    <property type="protein sequence ID" value="EAT80986.1"/>
    <property type="molecule type" value="Genomic_DNA"/>
</dbReference>
<accession>Q0UAD6</accession>
<dbReference type="RefSeq" id="XP_001801522.1">
    <property type="nucleotide sequence ID" value="XM_001801470.1"/>
</dbReference>
<organism evidence="1 2">
    <name type="scientific">Phaeosphaeria nodorum (strain SN15 / ATCC MYA-4574 / FGSC 10173)</name>
    <name type="common">Glume blotch fungus</name>
    <name type="synonym">Parastagonospora nodorum</name>
    <dbReference type="NCBI Taxonomy" id="321614"/>
    <lineage>
        <taxon>Eukaryota</taxon>
        <taxon>Fungi</taxon>
        <taxon>Dikarya</taxon>
        <taxon>Ascomycota</taxon>
        <taxon>Pezizomycotina</taxon>
        <taxon>Dothideomycetes</taxon>
        <taxon>Pleosporomycetidae</taxon>
        <taxon>Pleosporales</taxon>
        <taxon>Pleosporineae</taxon>
        <taxon>Phaeosphaeriaceae</taxon>
        <taxon>Parastagonospora</taxon>
    </lineage>
</organism>
<dbReference type="KEGG" id="pno:SNOG_11278"/>
<proteinExistence type="predicted"/>
<dbReference type="Proteomes" id="UP000001055">
    <property type="component" value="Unassembled WGS sequence"/>
</dbReference>
<name>Q0UAD6_PHANO</name>